<dbReference type="AlphaFoldDB" id="A0A3P7DS56"/>
<dbReference type="FunCoup" id="A0A3P7DS56">
    <property type="interactions" value="1156"/>
</dbReference>
<evidence type="ECO:0000256" key="3">
    <source>
        <dbReference type="ARBA" id="ARBA00022490"/>
    </source>
</evidence>
<dbReference type="PANTHER" id="PTHR16056">
    <property type="entry name" value="REGULATOR OF MICROTUBULE DYNAMICS PROTEIN"/>
    <property type="match status" value="1"/>
</dbReference>
<keyword evidence="4" id="KW-0677">Repeat</keyword>
<reference evidence="9 10" key="1">
    <citation type="submission" date="2018-11" db="EMBL/GenBank/DDBJ databases">
        <authorList>
            <consortium name="Pathogen Informatics"/>
        </authorList>
    </citation>
    <scope>NUCLEOTIDE SEQUENCE [LARGE SCALE GENOMIC DNA]</scope>
</reference>
<dbReference type="InterPro" id="IPR049039">
    <property type="entry name" value="RMD1-3_a_helical_rpt"/>
</dbReference>
<dbReference type="OrthoDB" id="69711at2759"/>
<evidence type="ECO:0000256" key="8">
    <source>
        <dbReference type="ARBA" id="ARBA00041958"/>
    </source>
</evidence>
<dbReference type="Proteomes" id="UP000270924">
    <property type="component" value="Unassembled WGS sequence"/>
</dbReference>
<proteinExistence type="predicted"/>
<evidence type="ECO:0000256" key="2">
    <source>
        <dbReference type="ARBA" id="ARBA00011375"/>
    </source>
</evidence>
<evidence type="ECO:0000256" key="6">
    <source>
        <dbReference type="ARBA" id="ARBA00023212"/>
    </source>
</evidence>
<dbReference type="PANTHER" id="PTHR16056:SF16">
    <property type="entry name" value="REGULATOR OF MICROTUBULE DYNAMICS PROTEIN 1"/>
    <property type="match status" value="1"/>
</dbReference>
<evidence type="ECO:0000256" key="5">
    <source>
        <dbReference type="ARBA" id="ARBA00022803"/>
    </source>
</evidence>
<name>A0A3P7DS56_WUCBA</name>
<comment type="subunit">
    <text evidence="2">Interacts with microtubules.</text>
</comment>
<dbReference type="SUPFAM" id="SSF48452">
    <property type="entry name" value="TPR-like"/>
    <property type="match status" value="1"/>
</dbReference>
<dbReference type="GO" id="GO:0097431">
    <property type="term" value="C:mitotic spindle pole"/>
    <property type="evidence" value="ECO:0007669"/>
    <property type="project" value="TreeGrafter"/>
</dbReference>
<accession>A0A3P7DS56</accession>
<sequence length="490" mass="56267">MLLKYTATMLHVFNGPVEPVSLAEFQKAKGNKPLFSCHTKRQIIYHEDGRRFVGDKIENEQSVSSLWSTTLTRSVAQDLKNRSNEDFTLRNLGLTHYVALVIIQTTYACNECLTLQFTVPNDNKATELKESSRRGTPCTPNIPASQPWVSLMSTTFHNAVGRYWAVLYSDSFGFSWGHMLTRMLIRSSRLFPLAGGRMQVTKGIRNTMIQRFDTYKKVRRVLLLATATGTTGFALVPFLSKKSENSVSEETAKIERFKQEADTLYSVYLIENAYNVLRRFSSGSDPQMLWRLARVLCEKAKMSKDKDDRKRFMYDALKMAEKALDNEGEESCWEAHKWYAIVLSYVSEHEGTREQVRQSFEIRKHLEKALDVNSTDATTWHALGVWYFTYADLPSWKAAIVKALFGSVPLATYEDALRCFQKAEFIKPNFDSSNLWYLAEVKTRLGQKEEAFELYKAAFKMPVITMDDGDTHDKAYQKLRKLGVKDFTKL</sequence>
<dbReference type="GO" id="GO:0005739">
    <property type="term" value="C:mitochondrion"/>
    <property type="evidence" value="ECO:0007669"/>
    <property type="project" value="TreeGrafter"/>
</dbReference>
<organism evidence="9 10">
    <name type="scientific">Wuchereria bancrofti</name>
    <dbReference type="NCBI Taxonomy" id="6293"/>
    <lineage>
        <taxon>Eukaryota</taxon>
        <taxon>Metazoa</taxon>
        <taxon>Ecdysozoa</taxon>
        <taxon>Nematoda</taxon>
        <taxon>Chromadorea</taxon>
        <taxon>Rhabditida</taxon>
        <taxon>Spirurina</taxon>
        <taxon>Spiruromorpha</taxon>
        <taxon>Filarioidea</taxon>
        <taxon>Onchocercidae</taxon>
        <taxon>Wuchereria</taxon>
    </lineage>
</organism>
<keyword evidence="3" id="KW-0963">Cytoplasm</keyword>
<evidence type="ECO:0000256" key="4">
    <source>
        <dbReference type="ARBA" id="ARBA00022737"/>
    </source>
</evidence>
<dbReference type="GO" id="GO:0005876">
    <property type="term" value="C:spindle microtubule"/>
    <property type="evidence" value="ECO:0007669"/>
    <property type="project" value="TreeGrafter"/>
</dbReference>
<dbReference type="EMBL" id="UYWW01000138">
    <property type="protein sequence ID" value="VDM07437.1"/>
    <property type="molecule type" value="Genomic_DNA"/>
</dbReference>
<keyword evidence="5" id="KW-0802">TPR repeat</keyword>
<evidence type="ECO:0000313" key="10">
    <source>
        <dbReference type="Proteomes" id="UP000270924"/>
    </source>
</evidence>
<dbReference type="GO" id="GO:0008017">
    <property type="term" value="F:microtubule binding"/>
    <property type="evidence" value="ECO:0007669"/>
    <property type="project" value="TreeGrafter"/>
</dbReference>
<evidence type="ECO:0000256" key="1">
    <source>
        <dbReference type="ARBA" id="ARBA00004245"/>
    </source>
</evidence>
<dbReference type="Pfam" id="PF21033">
    <property type="entry name" value="RMD1-3"/>
    <property type="match status" value="1"/>
</dbReference>
<comment type="subcellular location">
    <subcellularLocation>
        <location evidence="1">Cytoplasm</location>
        <location evidence="1">Cytoskeleton</location>
    </subcellularLocation>
</comment>
<dbReference type="InParanoid" id="A0A3P7DS56"/>
<dbReference type="Gene3D" id="1.25.40.10">
    <property type="entry name" value="Tetratricopeptide repeat domain"/>
    <property type="match status" value="1"/>
</dbReference>
<dbReference type="InterPro" id="IPR011990">
    <property type="entry name" value="TPR-like_helical_dom_sf"/>
</dbReference>
<keyword evidence="6" id="KW-0206">Cytoskeleton</keyword>
<gene>
    <name evidence="9" type="ORF">WBA_LOCUS823</name>
</gene>
<protein>
    <recommendedName>
        <fullName evidence="7">Regulator of microtubule dynamics protein 1</fullName>
    </recommendedName>
    <alternativeName>
        <fullName evidence="8">Protein FAM82B</fullName>
    </alternativeName>
</protein>
<evidence type="ECO:0000256" key="7">
    <source>
        <dbReference type="ARBA" id="ARBA00039966"/>
    </source>
</evidence>
<keyword evidence="10" id="KW-1185">Reference proteome</keyword>
<evidence type="ECO:0000313" key="9">
    <source>
        <dbReference type="EMBL" id="VDM07437.1"/>
    </source>
</evidence>